<accession>A0ABS7YE83</accession>
<reference evidence="2 3" key="1">
    <citation type="submission" date="2021-07" db="EMBL/GenBank/DDBJ databases">
        <title>Characterization of Violacein-producing bacteria and related species.</title>
        <authorList>
            <person name="Wilson H.S."/>
            <person name="De Leon M.E."/>
        </authorList>
    </citation>
    <scope>NUCLEOTIDE SEQUENCE [LARGE SCALE GENOMIC DNA]</scope>
    <source>
        <strain evidence="2 3">HSC-2F05</strain>
    </source>
</reference>
<keyword evidence="3" id="KW-1185">Reference proteome</keyword>
<keyword evidence="2" id="KW-0328">Glycosyltransferase</keyword>
<comment type="caution">
    <text evidence="2">The sequence shown here is derived from an EMBL/GenBank/DDBJ whole genome shotgun (WGS) entry which is preliminary data.</text>
</comment>
<dbReference type="GO" id="GO:0004845">
    <property type="term" value="F:uracil phosphoribosyltransferase activity"/>
    <property type="evidence" value="ECO:0007669"/>
    <property type="project" value="UniProtKB-EC"/>
</dbReference>
<dbReference type="NCBIfam" id="NF003545">
    <property type="entry name" value="PRK05205.1-1"/>
    <property type="match status" value="1"/>
</dbReference>
<dbReference type="InterPro" id="IPR000836">
    <property type="entry name" value="PRTase_dom"/>
</dbReference>
<evidence type="ECO:0000313" key="3">
    <source>
        <dbReference type="Proteomes" id="UP001198602"/>
    </source>
</evidence>
<dbReference type="SUPFAM" id="SSF53271">
    <property type="entry name" value="PRTase-like"/>
    <property type="match status" value="1"/>
</dbReference>
<dbReference type="Gene3D" id="3.40.50.2020">
    <property type="match status" value="1"/>
</dbReference>
<dbReference type="RefSeq" id="WP_225240189.1">
    <property type="nucleotide sequence ID" value="NZ_JAHYBX010000010.1"/>
</dbReference>
<dbReference type="EC" id="2.4.2.9" evidence="2"/>
<keyword evidence="2" id="KW-0808">Transferase</keyword>
<dbReference type="InterPro" id="IPR029057">
    <property type="entry name" value="PRTase-like"/>
</dbReference>
<evidence type="ECO:0000313" key="2">
    <source>
        <dbReference type="EMBL" id="MCA1858016.1"/>
    </source>
</evidence>
<organism evidence="2 3">
    <name type="scientific">Massilia hydrophila</name>
    <dbReference type="NCBI Taxonomy" id="3044279"/>
    <lineage>
        <taxon>Bacteria</taxon>
        <taxon>Pseudomonadati</taxon>
        <taxon>Pseudomonadota</taxon>
        <taxon>Betaproteobacteria</taxon>
        <taxon>Burkholderiales</taxon>
        <taxon>Oxalobacteraceae</taxon>
        <taxon>Telluria group</taxon>
        <taxon>Massilia</taxon>
    </lineage>
</organism>
<dbReference type="EMBL" id="JAHYBX010000010">
    <property type="protein sequence ID" value="MCA1858016.1"/>
    <property type="molecule type" value="Genomic_DNA"/>
</dbReference>
<name>A0ABS7YE83_9BURK</name>
<dbReference type="PANTHER" id="PTHR11608:SF0">
    <property type="entry name" value="BIFUNCTIONAL PROTEIN PYRR"/>
    <property type="match status" value="1"/>
</dbReference>
<feature type="domain" description="Phosphoribosyltransferase" evidence="1">
    <location>
        <begin position="12"/>
        <end position="141"/>
    </location>
</feature>
<proteinExistence type="predicted"/>
<dbReference type="InterPro" id="IPR050137">
    <property type="entry name" value="PyrR_bifunctional"/>
</dbReference>
<dbReference type="CDD" id="cd06223">
    <property type="entry name" value="PRTases_typeI"/>
    <property type="match status" value="1"/>
</dbReference>
<protein>
    <submittedName>
        <fullName evidence="2">Bifunctional pyr operon transcriptional regulator/uracil phosphoribosyltransferase PyrR</fullName>
        <ecNumber evidence="2">2.4.2.9</ecNumber>
    </submittedName>
</protein>
<sequence length="184" mass="19667">MPTSKHAYDAEALYRDLLGQVRAGLDGVPEPAIVGIHSGGAWLAERLARDLDLTSRFGTIDVSFYRDDYARKGLHPDVKPTHIRFPVDGATVVLVDDVLQTGRTVRAAINVLFDYGRPACIRLAALADRGGRELPVAADYVGTRAELAPQQSLCLQRDAAGQLALTIEDDSAATDASAASDASH</sequence>
<dbReference type="PANTHER" id="PTHR11608">
    <property type="entry name" value="BIFUNCTIONAL PROTEIN PYRR"/>
    <property type="match status" value="1"/>
</dbReference>
<evidence type="ECO:0000259" key="1">
    <source>
        <dbReference type="Pfam" id="PF00156"/>
    </source>
</evidence>
<gene>
    <name evidence="2" type="primary">pyrR</name>
    <name evidence="2" type="ORF">LE190_19090</name>
</gene>
<dbReference type="Pfam" id="PF00156">
    <property type="entry name" value="Pribosyltran"/>
    <property type="match status" value="1"/>
</dbReference>
<dbReference type="Proteomes" id="UP001198602">
    <property type="component" value="Unassembled WGS sequence"/>
</dbReference>